<accession>A0ABD2PV82</accession>
<feature type="compositionally biased region" description="Low complexity" evidence="1">
    <location>
        <begin position="143"/>
        <end position="158"/>
    </location>
</feature>
<evidence type="ECO:0000313" key="2">
    <source>
        <dbReference type="EMBL" id="KAL3311345.1"/>
    </source>
</evidence>
<proteinExistence type="predicted"/>
<feature type="compositionally biased region" description="Polar residues" evidence="1">
    <location>
        <begin position="159"/>
        <end position="176"/>
    </location>
</feature>
<comment type="caution">
    <text evidence="2">The sequence shown here is derived from an EMBL/GenBank/DDBJ whole genome shotgun (WGS) entry which is preliminary data.</text>
</comment>
<gene>
    <name evidence="2" type="ORF">Ciccas_010072</name>
</gene>
<protein>
    <submittedName>
        <fullName evidence="2">Uncharacterized protein</fullName>
    </submittedName>
</protein>
<reference evidence="2 3" key="1">
    <citation type="submission" date="2024-11" db="EMBL/GenBank/DDBJ databases">
        <title>Adaptive evolution of stress response genes in parasites aligns with host niche diversity.</title>
        <authorList>
            <person name="Hahn C."/>
            <person name="Resl P."/>
        </authorList>
    </citation>
    <scope>NUCLEOTIDE SEQUENCE [LARGE SCALE GENOMIC DNA]</scope>
    <source>
        <strain evidence="2">EGGRZ-B1_66</strain>
        <tissue evidence="2">Body</tissue>
    </source>
</reference>
<evidence type="ECO:0000313" key="3">
    <source>
        <dbReference type="Proteomes" id="UP001626550"/>
    </source>
</evidence>
<dbReference type="Proteomes" id="UP001626550">
    <property type="component" value="Unassembled WGS sequence"/>
</dbReference>
<name>A0ABD2PV82_9PLAT</name>
<evidence type="ECO:0000256" key="1">
    <source>
        <dbReference type="SAM" id="MobiDB-lite"/>
    </source>
</evidence>
<dbReference type="AlphaFoldDB" id="A0ABD2PV82"/>
<sequence>MTHCSKESKLTNLEQFIGQTLPLIFNESVFVISAIVDQMLNISPNVSQGVNPLSIIPAELLSEEEKKRYMHFARQQLTAGRDSLTNTTMPTNVAHHSVAEHETEHGYQKSWFSSLVDSSSVYLEKYKLSLPTSSRLILPTFASGTTSSVSSSNAATPTGSSKHISDSQASQEALDTASKESQ</sequence>
<keyword evidence="3" id="KW-1185">Reference proteome</keyword>
<feature type="region of interest" description="Disordered" evidence="1">
    <location>
        <begin position="143"/>
        <end position="182"/>
    </location>
</feature>
<organism evidence="2 3">
    <name type="scientific">Cichlidogyrus casuarinus</name>
    <dbReference type="NCBI Taxonomy" id="1844966"/>
    <lineage>
        <taxon>Eukaryota</taxon>
        <taxon>Metazoa</taxon>
        <taxon>Spiralia</taxon>
        <taxon>Lophotrochozoa</taxon>
        <taxon>Platyhelminthes</taxon>
        <taxon>Monogenea</taxon>
        <taxon>Monopisthocotylea</taxon>
        <taxon>Dactylogyridea</taxon>
        <taxon>Ancyrocephalidae</taxon>
        <taxon>Cichlidogyrus</taxon>
    </lineage>
</organism>
<dbReference type="EMBL" id="JBJKFK010002283">
    <property type="protein sequence ID" value="KAL3311345.1"/>
    <property type="molecule type" value="Genomic_DNA"/>
</dbReference>